<keyword evidence="4" id="KW-1185">Reference proteome</keyword>
<sequence length="320" mass="35819">MHVLHLITSTRSFFEQQISVLEDRGIECTVIGVPGEYSADSPRTPLDYLRFYPRVLSHVLSDEYDLVHGHYGLVAPFLFAQPTRPVVLSLWGTDLMSDMGWLRRISEYGARFADATIIPSPAMSRELDAEHVEIPFGIDTELFRPIPREEARDRIGWDTEARIALFPYDRSRDVKDFPRAERVADHADVDLEVRTIDDVPYEKMPYYMNASDALLVTSQRESGPLVVKEAAACNVPIVSTDVGFVRETIGDVDNCVVGSTDDELATGLERVLDGSRRSNGREAIDGLGLEAMGDQLLDVYRRVLERPTGTAHRAGVSHEV</sequence>
<dbReference type="InterPro" id="IPR001296">
    <property type="entry name" value="Glyco_trans_1"/>
</dbReference>
<evidence type="ECO:0000313" key="3">
    <source>
        <dbReference type="EMBL" id="QLK25813.1"/>
    </source>
</evidence>
<dbReference type="OrthoDB" id="193395at2157"/>
<dbReference type="InterPro" id="IPR028098">
    <property type="entry name" value="Glyco_trans_4-like_N"/>
</dbReference>
<evidence type="ECO:0000313" key="4">
    <source>
        <dbReference type="Proteomes" id="UP000510869"/>
    </source>
</evidence>
<dbReference type="PANTHER" id="PTHR12526">
    <property type="entry name" value="GLYCOSYLTRANSFERASE"/>
    <property type="match status" value="1"/>
</dbReference>
<accession>A0A7D6CR28</accession>
<dbReference type="Proteomes" id="UP000510869">
    <property type="component" value="Chromosome"/>
</dbReference>
<gene>
    <name evidence="3" type="ORF">HYG81_17310</name>
</gene>
<feature type="domain" description="Glycosyltransferase subfamily 4-like N-terminal" evidence="2">
    <location>
        <begin position="24"/>
        <end position="130"/>
    </location>
</feature>
<reference evidence="3 4" key="1">
    <citation type="submission" date="2020-07" db="EMBL/GenBank/DDBJ databases">
        <title>Natrinema (YPL30) sp. nov. and Haloterrigena xxxxxx (YPL8) sp. nov., isolated from a salt mine.</title>
        <authorList>
            <person name="Cui H."/>
        </authorList>
    </citation>
    <scope>NUCLEOTIDE SEQUENCE [LARGE SCALE GENOMIC DNA]</scope>
    <source>
        <strain evidence="3 4">YPL13</strain>
    </source>
</reference>
<organism evidence="3 4">
    <name type="scientific">Natrinema zhouii</name>
    <dbReference type="NCBI Taxonomy" id="1710539"/>
    <lineage>
        <taxon>Archaea</taxon>
        <taxon>Methanobacteriati</taxon>
        <taxon>Methanobacteriota</taxon>
        <taxon>Stenosarchaea group</taxon>
        <taxon>Halobacteria</taxon>
        <taxon>Halobacteriales</taxon>
        <taxon>Natrialbaceae</taxon>
        <taxon>Natrinema</taxon>
    </lineage>
</organism>
<dbReference type="RefSeq" id="WP_180840996.1">
    <property type="nucleotide sequence ID" value="NZ_CP059154.1"/>
</dbReference>
<dbReference type="GO" id="GO:0016757">
    <property type="term" value="F:glycosyltransferase activity"/>
    <property type="evidence" value="ECO:0007669"/>
    <property type="project" value="InterPro"/>
</dbReference>
<dbReference type="SUPFAM" id="SSF53756">
    <property type="entry name" value="UDP-Glycosyltransferase/glycogen phosphorylase"/>
    <property type="match status" value="1"/>
</dbReference>
<dbReference type="AlphaFoldDB" id="A0A7D6CR28"/>
<dbReference type="EMBL" id="CP059154">
    <property type="protein sequence ID" value="QLK25813.1"/>
    <property type="molecule type" value="Genomic_DNA"/>
</dbReference>
<evidence type="ECO:0000259" key="2">
    <source>
        <dbReference type="Pfam" id="PF13579"/>
    </source>
</evidence>
<proteinExistence type="predicted"/>
<dbReference type="GeneID" id="56145001"/>
<feature type="domain" description="Glycosyl transferase family 1" evidence="1">
    <location>
        <begin position="180"/>
        <end position="275"/>
    </location>
</feature>
<dbReference type="Gene3D" id="3.40.50.2000">
    <property type="entry name" value="Glycogen Phosphorylase B"/>
    <property type="match status" value="2"/>
</dbReference>
<dbReference type="KEGG" id="nay:HYG81_17310"/>
<dbReference type="Pfam" id="PF13579">
    <property type="entry name" value="Glyco_trans_4_4"/>
    <property type="match status" value="1"/>
</dbReference>
<protein>
    <submittedName>
        <fullName evidence="3">Glycosyltransferase</fullName>
    </submittedName>
</protein>
<dbReference type="Pfam" id="PF00534">
    <property type="entry name" value="Glycos_transf_1"/>
    <property type="match status" value="1"/>
</dbReference>
<name>A0A7D6CR28_9EURY</name>
<dbReference type="PANTHER" id="PTHR12526:SF637">
    <property type="entry name" value="GLYCOSYLTRANSFERASE EPSF-RELATED"/>
    <property type="match status" value="1"/>
</dbReference>
<evidence type="ECO:0000259" key="1">
    <source>
        <dbReference type="Pfam" id="PF00534"/>
    </source>
</evidence>